<dbReference type="EMBL" id="VSSQ01037671">
    <property type="protein sequence ID" value="MPM90426.1"/>
    <property type="molecule type" value="Genomic_DNA"/>
</dbReference>
<sequence length="215" mass="23998">MHHVLRRRAAGFTGTLVLLQIHLLLLVAPPESFREDVVHATPPSVHADSDTFALGADPVDIEGARVLASLIAVDDPRTGDPEGVLQRLDHESRRERIRKGPRDHVPRIPVQKHRQIHEAALEPHIGHVGSPRVVRMVDGHPPQKIGKLRTLAARAQSRTGVYRQDAHVSHETLNPLARYGHPSPGQRRLHPPGTVAWLPRMNLVDPSPEQQLFFR</sequence>
<gene>
    <name evidence="1" type="ORF">SDC9_137547</name>
</gene>
<proteinExistence type="predicted"/>
<dbReference type="AntiFam" id="ANF00009">
    <property type="entry name" value="Shadow ORF (opposite transposase protein)"/>
</dbReference>
<reference evidence="1" key="1">
    <citation type="submission" date="2019-08" db="EMBL/GenBank/DDBJ databases">
        <authorList>
            <person name="Kucharzyk K."/>
            <person name="Murdoch R.W."/>
            <person name="Higgins S."/>
            <person name="Loffler F."/>
        </authorList>
    </citation>
    <scope>NUCLEOTIDE SEQUENCE</scope>
</reference>
<name>A0A645DM68_9ZZZZ</name>
<comment type="caution">
    <text evidence="1">The sequence shown here is derived from an EMBL/GenBank/DDBJ whole genome shotgun (WGS) entry which is preliminary data.</text>
</comment>
<organism evidence="1">
    <name type="scientific">bioreactor metagenome</name>
    <dbReference type="NCBI Taxonomy" id="1076179"/>
    <lineage>
        <taxon>unclassified sequences</taxon>
        <taxon>metagenomes</taxon>
        <taxon>ecological metagenomes</taxon>
    </lineage>
</organism>
<evidence type="ECO:0000313" key="1">
    <source>
        <dbReference type="EMBL" id="MPM90426.1"/>
    </source>
</evidence>
<protein>
    <submittedName>
        <fullName evidence="1">Uncharacterized protein</fullName>
    </submittedName>
</protein>
<dbReference type="AlphaFoldDB" id="A0A645DM68"/>
<accession>A0A645DM68</accession>